<dbReference type="InterPro" id="IPR051215">
    <property type="entry name" value="GRE"/>
</dbReference>
<name>A0A4R1PY21_9FIRM</name>
<dbReference type="InterPro" id="IPR010098">
    <property type="entry name" value="PFL2/GDeHydtase_fam"/>
</dbReference>
<evidence type="ECO:0000256" key="1">
    <source>
        <dbReference type="ARBA" id="ARBA00022818"/>
    </source>
</evidence>
<keyword evidence="1 3" id="KW-0556">Organic radical</keyword>
<dbReference type="EMBL" id="SLUI01000005">
    <property type="protein sequence ID" value="TCL37589.1"/>
    <property type="molecule type" value="Genomic_DNA"/>
</dbReference>
<feature type="domain" description="Glycine radical" evidence="4">
    <location>
        <begin position="668"/>
        <end position="789"/>
    </location>
</feature>
<feature type="modified residue" description="Glycine radical" evidence="3">
    <location>
        <position position="764"/>
    </location>
</feature>
<keyword evidence="7" id="KW-1185">Reference proteome</keyword>
<gene>
    <name evidence="6" type="ORF">EV210_10518</name>
</gene>
<evidence type="ECO:0000259" key="5">
    <source>
        <dbReference type="PROSITE" id="PS51554"/>
    </source>
</evidence>
<evidence type="ECO:0000256" key="3">
    <source>
        <dbReference type="PROSITE-ProRule" id="PRU00493"/>
    </source>
</evidence>
<dbReference type="NCBIfam" id="TIGR01774">
    <property type="entry name" value="PFL2-3"/>
    <property type="match status" value="1"/>
</dbReference>
<organism evidence="6 7">
    <name type="scientific">Anaerospora hongkongensis</name>
    <dbReference type="NCBI Taxonomy" id="244830"/>
    <lineage>
        <taxon>Bacteria</taxon>
        <taxon>Bacillati</taxon>
        <taxon>Bacillota</taxon>
        <taxon>Negativicutes</taxon>
        <taxon>Selenomonadales</taxon>
        <taxon>Sporomusaceae</taxon>
        <taxon>Anaerospora</taxon>
    </lineage>
</organism>
<dbReference type="PANTHER" id="PTHR43641:SF2">
    <property type="entry name" value="DEHYDRATASE YBIW-RELATED"/>
    <property type="match status" value="1"/>
</dbReference>
<proteinExistence type="predicted"/>
<evidence type="ECO:0000259" key="4">
    <source>
        <dbReference type="PROSITE" id="PS51149"/>
    </source>
</evidence>
<sequence length="789" mass="87463">MSTTRIEDFRQSYLDAKPSISVQRAVAFTLSHQQTEGEAVIIRRAKAFLAVCKSIPVTIFSGELVVGAVGEFLKTGVICPEYSWKWVEEEMDSFESRGQDPYCIDNEAKKVLREKIFPYWRGKSLEENFLSRINPETAKILIDTGIIDNDSKWRNAVGEITADYQDIIFKKGFGGLKQEALAKLQSLEPTSAEALEKINFYNAAVLVCEGIITLAGRYADKALAMAQAESDEQRKKELLTIAAVCRKVPEHPPENFHEAIQTVWFTQLGSILSENSLALNLGRFDQYMYPYFAEDVKNSVITPAAAQELIEALWIKLSEWVWAISSNTAKFFAGYNSFQNLTVGGRTRDGRDATNELSYMCLKATENVKTHQPGLSVRIHPDSPDEFLLAVCRLIRVGTGFPAVHNDRVGSQMLLAEGLSPEDARDWNNCGCVVPHHRKVGKWTSAVNINLAAALEHSLNQGKSRLTGKEMGLPEVPVSEFVSYEAVKAAFFKQLAYLIKHSVIGSITAQQIHTEMVPRPYLSMLVEGCMEQGKDLSKGGAKYNLGPVLTGIGIADAANSLAVIRKLVFEDKKYTLEQINQALDADWKGYEELRQAVLACPKYGNDDEYVDSIVVEISDFYYREVRAYKDLFGAPFNSAFMGISNYIPAGSVIGATPDGRKAQSPLTEGVSPHAGTDLTSPTAAMRSVAKINHDVHSGGTLMNVKLSPDLLASDRNLKNLASMIRAYFALGAFHVQFNVVSTETLRKAQEQPEAYRDLLVRVAGYSTQFVNLSREAQDAIIERTTYEAM</sequence>
<dbReference type="Pfam" id="PF01228">
    <property type="entry name" value="Gly_radical"/>
    <property type="match status" value="1"/>
</dbReference>
<dbReference type="Proteomes" id="UP000295063">
    <property type="component" value="Unassembled WGS sequence"/>
</dbReference>
<dbReference type="AlphaFoldDB" id="A0A4R1PY21"/>
<comment type="caution">
    <text evidence="6">The sequence shown here is derived from an EMBL/GenBank/DDBJ whole genome shotgun (WGS) entry which is preliminary data.</text>
</comment>
<dbReference type="PROSITE" id="PS51149">
    <property type="entry name" value="GLY_RADICAL_2"/>
    <property type="match status" value="1"/>
</dbReference>
<dbReference type="InterPro" id="IPR004184">
    <property type="entry name" value="PFL_dom"/>
</dbReference>
<dbReference type="GO" id="GO:0016829">
    <property type="term" value="F:lyase activity"/>
    <property type="evidence" value="ECO:0007669"/>
    <property type="project" value="UniProtKB-KW"/>
</dbReference>
<dbReference type="GO" id="GO:0005829">
    <property type="term" value="C:cytosol"/>
    <property type="evidence" value="ECO:0007669"/>
    <property type="project" value="TreeGrafter"/>
</dbReference>
<dbReference type="InterPro" id="IPR001150">
    <property type="entry name" value="Gly_radical"/>
</dbReference>
<dbReference type="Gene3D" id="3.20.70.20">
    <property type="match status" value="1"/>
</dbReference>
<keyword evidence="6" id="KW-0808">Transferase</keyword>
<dbReference type="PROSITE" id="PS51554">
    <property type="entry name" value="PFL"/>
    <property type="match status" value="1"/>
</dbReference>
<protein>
    <submittedName>
        <fullName evidence="6">Formate C-acetyltransferase</fullName>
    </submittedName>
</protein>
<evidence type="ECO:0000313" key="6">
    <source>
        <dbReference type="EMBL" id="TCL37589.1"/>
    </source>
</evidence>
<reference evidence="6 7" key="1">
    <citation type="submission" date="2019-03" db="EMBL/GenBank/DDBJ databases">
        <title>Genomic Encyclopedia of Type Strains, Phase IV (KMG-IV): sequencing the most valuable type-strain genomes for metagenomic binning, comparative biology and taxonomic classification.</title>
        <authorList>
            <person name="Goeker M."/>
        </authorList>
    </citation>
    <scope>NUCLEOTIDE SEQUENCE [LARGE SCALE GENOMIC DNA]</scope>
    <source>
        <strain evidence="6 7">DSM 15969</strain>
    </source>
</reference>
<dbReference type="OrthoDB" id="9803969at2"/>
<dbReference type="PANTHER" id="PTHR43641">
    <property type="entry name" value="FORMATE ACETYLTRANSFERASE 3-RELATED"/>
    <property type="match status" value="1"/>
</dbReference>
<accession>A0A4R1PY21</accession>
<feature type="domain" description="PFL" evidence="5">
    <location>
        <begin position="4"/>
        <end position="661"/>
    </location>
</feature>
<dbReference type="SUPFAM" id="SSF51998">
    <property type="entry name" value="PFL-like glycyl radical enzymes"/>
    <property type="match status" value="1"/>
</dbReference>
<dbReference type="GO" id="GO:0016740">
    <property type="term" value="F:transferase activity"/>
    <property type="evidence" value="ECO:0007669"/>
    <property type="project" value="UniProtKB-KW"/>
</dbReference>
<evidence type="ECO:0000256" key="2">
    <source>
        <dbReference type="ARBA" id="ARBA00023239"/>
    </source>
</evidence>
<evidence type="ECO:0000313" key="7">
    <source>
        <dbReference type="Proteomes" id="UP000295063"/>
    </source>
</evidence>
<keyword evidence="2" id="KW-0456">Lyase</keyword>
<dbReference type="Pfam" id="PF02901">
    <property type="entry name" value="PFL-like"/>
    <property type="match status" value="1"/>
</dbReference>